<dbReference type="EMBL" id="CP073695">
    <property type="protein sequence ID" value="QUO48962.1"/>
    <property type="molecule type" value="Genomic_DNA"/>
</dbReference>
<dbReference type="PANTHER" id="PTHR38459">
    <property type="entry name" value="PROPHAGE BACTOPRENOL-LINKED GLUCOSE TRANSLOCASE HOMOLOG"/>
    <property type="match status" value="1"/>
</dbReference>
<feature type="domain" description="GtrA/DPMS transmembrane" evidence="7">
    <location>
        <begin position="20"/>
        <end position="139"/>
    </location>
</feature>
<evidence type="ECO:0000256" key="4">
    <source>
        <dbReference type="ARBA" id="ARBA00022989"/>
    </source>
</evidence>
<keyword evidence="5 6" id="KW-0472">Membrane</keyword>
<organism evidence="8 9">
    <name type="scientific">Halorubrum ruber</name>
    <dbReference type="NCBI Taxonomy" id="2982524"/>
    <lineage>
        <taxon>Archaea</taxon>
        <taxon>Methanobacteriati</taxon>
        <taxon>Methanobacteriota</taxon>
        <taxon>Stenosarchaea group</taxon>
        <taxon>Halobacteria</taxon>
        <taxon>Halobacteriales</taxon>
        <taxon>Haloferacaceae</taxon>
        <taxon>Halorubrum</taxon>
    </lineage>
</organism>
<dbReference type="OrthoDB" id="198107at2157"/>
<evidence type="ECO:0000256" key="3">
    <source>
        <dbReference type="ARBA" id="ARBA00022692"/>
    </source>
</evidence>
<keyword evidence="3 6" id="KW-0812">Transmembrane</keyword>
<dbReference type="AlphaFoldDB" id="A0A8T8LNV3"/>
<dbReference type="Proteomes" id="UP000679341">
    <property type="component" value="Chromosome"/>
</dbReference>
<sequence>MIRSVLRNLVSGPLAVQMRRFVVVGAITAGIQMGLLWLFDNVAGLNYLLAATIAIEITIVLSYVLNNAWTFRASQNTGLSAYLGGLLKTNLVRGTAWPIQIGVLYALVEWGGMTALVANVPAILISGLYRFALDSQWTWG</sequence>
<proteinExistence type="inferred from homology"/>
<evidence type="ECO:0000313" key="8">
    <source>
        <dbReference type="EMBL" id="QUO48962.1"/>
    </source>
</evidence>
<accession>A0A8T8LNV3</accession>
<evidence type="ECO:0000259" key="7">
    <source>
        <dbReference type="Pfam" id="PF04138"/>
    </source>
</evidence>
<name>A0A8T8LNV3_9EURY</name>
<dbReference type="PANTHER" id="PTHR38459:SF1">
    <property type="entry name" value="PROPHAGE BACTOPRENOL-LINKED GLUCOSE TRANSLOCASE HOMOLOG"/>
    <property type="match status" value="1"/>
</dbReference>
<protein>
    <submittedName>
        <fullName evidence="8">GtrA family protein</fullName>
    </submittedName>
</protein>
<dbReference type="Pfam" id="PF04138">
    <property type="entry name" value="GtrA_DPMS_TM"/>
    <property type="match status" value="1"/>
</dbReference>
<comment type="similarity">
    <text evidence="2">Belongs to the GtrA family.</text>
</comment>
<dbReference type="RefSeq" id="WP_017344466.1">
    <property type="nucleotide sequence ID" value="NZ_CP073695.1"/>
</dbReference>
<dbReference type="GeneID" id="64827156"/>
<dbReference type="InterPro" id="IPR051401">
    <property type="entry name" value="GtrA_CellWall_Glycosyl"/>
</dbReference>
<keyword evidence="4 6" id="KW-1133">Transmembrane helix</keyword>
<reference evidence="8 9" key="1">
    <citation type="submission" date="2021-03" db="EMBL/GenBank/DDBJ databases">
        <title>Halorubrum sodomense MBLA0099, Whole genome shotgun sequencing.</title>
        <authorList>
            <person name="Seo M.-J."/>
            <person name="Cho E.-S."/>
            <person name="Hwang C.Y."/>
        </authorList>
    </citation>
    <scope>NUCLEOTIDE SEQUENCE [LARGE SCALE GENOMIC DNA]</scope>
    <source>
        <strain evidence="8 9">MBLA0099</strain>
    </source>
</reference>
<dbReference type="GO" id="GO:0005886">
    <property type="term" value="C:plasma membrane"/>
    <property type="evidence" value="ECO:0007669"/>
    <property type="project" value="TreeGrafter"/>
</dbReference>
<feature type="transmembrane region" description="Helical" evidence="6">
    <location>
        <begin position="21"/>
        <end position="39"/>
    </location>
</feature>
<evidence type="ECO:0000256" key="5">
    <source>
        <dbReference type="ARBA" id="ARBA00023136"/>
    </source>
</evidence>
<dbReference type="GO" id="GO:0000271">
    <property type="term" value="P:polysaccharide biosynthetic process"/>
    <property type="evidence" value="ECO:0007669"/>
    <property type="project" value="InterPro"/>
</dbReference>
<dbReference type="KEGG" id="hss:J7656_06410"/>
<dbReference type="InterPro" id="IPR007267">
    <property type="entry name" value="GtrA_DPMS_TM"/>
</dbReference>
<evidence type="ECO:0000256" key="1">
    <source>
        <dbReference type="ARBA" id="ARBA00004141"/>
    </source>
</evidence>
<feature type="transmembrane region" description="Helical" evidence="6">
    <location>
        <begin position="45"/>
        <end position="65"/>
    </location>
</feature>
<evidence type="ECO:0000313" key="9">
    <source>
        <dbReference type="Proteomes" id="UP000679341"/>
    </source>
</evidence>
<keyword evidence="9" id="KW-1185">Reference proteome</keyword>
<gene>
    <name evidence="8" type="ORF">J7656_06410</name>
</gene>
<evidence type="ECO:0000256" key="2">
    <source>
        <dbReference type="ARBA" id="ARBA00009399"/>
    </source>
</evidence>
<comment type="subcellular location">
    <subcellularLocation>
        <location evidence="1">Membrane</location>
        <topology evidence="1">Multi-pass membrane protein</topology>
    </subcellularLocation>
</comment>
<evidence type="ECO:0000256" key="6">
    <source>
        <dbReference type="SAM" id="Phobius"/>
    </source>
</evidence>